<name>A0AAV4PTM4_CAEEX</name>
<dbReference type="Proteomes" id="UP001054945">
    <property type="component" value="Unassembled WGS sequence"/>
</dbReference>
<evidence type="ECO:0000313" key="1">
    <source>
        <dbReference type="EMBL" id="GIY00070.1"/>
    </source>
</evidence>
<comment type="caution">
    <text evidence="1">The sequence shown here is derived from an EMBL/GenBank/DDBJ whole genome shotgun (WGS) entry which is preliminary data.</text>
</comment>
<organism evidence="1 2">
    <name type="scientific">Caerostris extrusa</name>
    <name type="common">Bark spider</name>
    <name type="synonym">Caerostris bankana</name>
    <dbReference type="NCBI Taxonomy" id="172846"/>
    <lineage>
        <taxon>Eukaryota</taxon>
        <taxon>Metazoa</taxon>
        <taxon>Ecdysozoa</taxon>
        <taxon>Arthropoda</taxon>
        <taxon>Chelicerata</taxon>
        <taxon>Arachnida</taxon>
        <taxon>Araneae</taxon>
        <taxon>Araneomorphae</taxon>
        <taxon>Entelegynae</taxon>
        <taxon>Araneoidea</taxon>
        <taxon>Araneidae</taxon>
        <taxon>Caerostris</taxon>
    </lineage>
</organism>
<reference evidence="1 2" key="1">
    <citation type="submission" date="2021-06" db="EMBL/GenBank/DDBJ databases">
        <title>Caerostris extrusa draft genome.</title>
        <authorList>
            <person name="Kono N."/>
            <person name="Arakawa K."/>
        </authorList>
    </citation>
    <scope>NUCLEOTIDE SEQUENCE [LARGE SCALE GENOMIC DNA]</scope>
</reference>
<gene>
    <name evidence="1" type="ORF">CEXT_465821</name>
</gene>
<dbReference type="AlphaFoldDB" id="A0AAV4PTM4"/>
<accession>A0AAV4PTM4</accession>
<dbReference type="EMBL" id="BPLR01005141">
    <property type="protein sequence ID" value="GIY00070.1"/>
    <property type="molecule type" value="Genomic_DNA"/>
</dbReference>
<sequence>MAFDDVVTAVLFSQSSAFRSVSRDKFHLRSVKKRKKKYPTDRFRLIIDYRGGSFYSHFASSTHDIATFCDLGSEPPEVPQVFVWLEPAASRGSKK</sequence>
<evidence type="ECO:0000313" key="2">
    <source>
        <dbReference type="Proteomes" id="UP001054945"/>
    </source>
</evidence>
<protein>
    <submittedName>
        <fullName evidence="1">Uncharacterized protein</fullName>
    </submittedName>
</protein>
<proteinExistence type="predicted"/>
<keyword evidence="2" id="KW-1185">Reference proteome</keyword>